<proteinExistence type="predicted"/>
<evidence type="ECO:0000313" key="2">
    <source>
        <dbReference type="Proteomes" id="UP001235664"/>
    </source>
</evidence>
<sequence>MMALFGLAAAAVLRRRKLAQLFAGKRTA</sequence>
<dbReference type="Proteomes" id="UP001235664">
    <property type="component" value="Unassembled WGS sequence"/>
</dbReference>
<organism evidence="1 2">
    <name type="scientific">Qipengyuania benthica</name>
    <dbReference type="NCBI Taxonomy" id="3067651"/>
    <lineage>
        <taxon>Bacteria</taxon>
        <taxon>Pseudomonadati</taxon>
        <taxon>Pseudomonadota</taxon>
        <taxon>Alphaproteobacteria</taxon>
        <taxon>Sphingomonadales</taxon>
        <taxon>Erythrobacteraceae</taxon>
        <taxon>Qipengyuania</taxon>
    </lineage>
</organism>
<protein>
    <submittedName>
        <fullName evidence="1">Uncharacterized protein</fullName>
    </submittedName>
</protein>
<reference evidence="1 2" key="1">
    <citation type="submission" date="2023-08" db="EMBL/GenBank/DDBJ databases">
        <title>genomic of DY56.</title>
        <authorList>
            <person name="Wang Y."/>
        </authorList>
    </citation>
    <scope>NUCLEOTIDE SEQUENCE [LARGE SCALE GENOMIC DNA]</scope>
    <source>
        <strain evidence="1 2">DY56-A-20</strain>
    </source>
</reference>
<name>A0ABT9HA20_9SPHN</name>
<comment type="caution">
    <text evidence="1">The sequence shown here is derived from an EMBL/GenBank/DDBJ whole genome shotgun (WGS) entry which is preliminary data.</text>
</comment>
<keyword evidence="2" id="KW-1185">Reference proteome</keyword>
<dbReference type="EMBL" id="JAVAIL010000003">
    <property type="protein sequence ID" value="MDP4540166.1"/>
    <property type="molecule type" value="Genomic_DNA"/>
</dbReference>
<gene>
    <name evidence="1" type="ORF">Q9K01_11060</name>
</gene>
<evidence type="ECO:0000313" key="1">
    <source>
        <dbReference type="EMBL" id="MDP4540166.1"/>
    </source>
</evidence>
<accession>A0ABT9HA20</accession>